<evidence type="ECO:0000256" key="3">
    <source>
        <dbReference type="SAM" id="MobiDB-lite"/>
    </source>
</evidence>
<feature type="compositionally biased region" description="Basic and acidic residues" evidence="3">
    <location>
        <begin position="494"/>
        <end position="506"/>
    </location>
</feature>
<dbReference type="InterPro" id="IPR003591">
    <property type="entry name" value="Leu-rich_rpt_typical-subtyp"/>
</dbReference>
<keyword evidence="5" id="KW-1185">Reference proteome</keyword>
<feature type="region of interest" description="Disordered" evidence="3">
    <location>
        <begin position="236"/>
        <end position="258"/>
    </location>
</feature>
<evidence type="ECO:0000256" key="1">
    <source>
        <dbReference type="ARBA" id="ARBA00022614"/>
    </source>
</evidence>
<dbReference type="EMBL" id="JABSNW010000001">
    <property type="protein sequence ID" value="KAL2891177.1"/>
    <property type="molecule type" value="Genomic_DNA"/>
</dbReference>
<feature type="compositionally biased region" description="Low complexity" evidence="3">
    <location>
        <begin position="584"/>
        <end position="596"/>
    </location>
</feature>
<feature type="compositionally biased region" description="Polar residues" evidence="3">
    <location>
        <begin position="920"/>
        <end position="935"/>
    </location>
</feature>
<dbReference type="InterPro" id="IPR052574">
    <property type="entry name" value="CDIRP"/>
</dbReference>
<dbReference type="RefSeq" id="XP_070862357.1">
    <property type="nucleotide sequence ID" value="XM_070999743.1"/>
</dbReference>
<feature type="compositionally biased region" description="Basic and acidic residues" evidence="3">
    <location>
        <begin position="654"/>
        <end position="678"/>
    </location>
</feature>
<dbReference type="Pfam" id="PF12799">
    <property type="entry name" value="LRR_4"/>
    <property type="match status" value="1"/>
</dbReference>
<feature type="region of interest" description="Disordered" evidence="3">
    <location>
        <begin position="1206"/>
        <end position="1296"/>
    </location>
</feature>
<gene>
    <name evidence="4" type="ORF">HOO65_010535</name>
</gene>
<feature type="compositionally biased region" description="Polar residues" evidence="3">
    <location>
        <begin position="707"/>
        <end position="727"/>
    </location>
</feature>
<feature type="compositionally biased region" description="Basic and acidic residues" evidence="3">
    <location>
        <begin position="853"/>
        <end position="867"/>
    </location>
</feature>
<evidence type="ECO:0000313" key="4">
    <source>
        <dbReference type="EMBL" id="KAL2891177.1"/>
    </source>
</evidence>
<dbReference type="PANTHER" id="PTHR47566:SF1">
    <property type="entry name" value="PROTEIN NUD1"/>
    <property type="match status" value="1"/>
</dbReference>
<feature type="compositionally biased region" description="Polar residues" evidence="3">
    <location>
        <begin position="1287"/>
        <end position="1296"/>
    </location>
</feature>
<feature type="compositionally biased region" description="Low complexity" evidence="3">
    <location>
        <begin position="683"/>
        <end position="694"/>
    </location>
</feature>
<feature type="compositionally biased region" description="Basic and acidic residues" evidence="3">
    <location>
        <begin position="424"/>
        <end position="434"/>
    </location>
</feature>
<dbReference type="SUPFAM" id="SSF52047">
    <property type="entry name" value="RNI-like"/>
    <property type="match status" value="1"/>
</dbReference>
<feature type="region of interest" description="Disordered" evidence="3">
    <location>
        <begin position="68"/>
        <end position="98"/>
    </location>
</feature>
<accession>A0ABR4MSB8</accession>
<dbReference type="SUPFAM" id="SSF52058">
    <property type="entry name" value="L domain-like"/>
    <property type="match status" value="1"/>
</dbReference>
<feature type="compositionally biased region" description="Polar residues" evidence="3">
    <location>
        <begin position="642"/>
        <end position="653"/>
    </location>
</feature>
<feature type="region of interest" description="Disordered" evidence="3">
    <location>
        <begin position="754"/>
        <end position="796"/>
    </location>
</feature>
<feature type="compositionally biased region" description="Polar residues" evidence="3">
    <location>
        <begin position="71"/>
        <end position="98"/>
    </location>
</feature>
<feature type="region of interest" description="Disordered" evidence="3">
    <location>
        <begin position="1864"/>
        <end position="1906"/>
    </location>
</feature>
<feature type="region of interest" description="Disordered" evidence="3">
    <location>
        <begin position="486"/>
        <end position="735"/>
    </location>
</feature>
<feature type="region of interest" description="Disordered" evidence="3">
    <location>
        <begin position="1064"/>
        <end position="1186"/>
    </location>
</feature>
<feature type="compositionally biased region" description="Polar residues" evidence="3">
    <location>
        <begin position="412"/>
        <end position="423"/>
    </location>
</feature>
<feature type="region of interest" description="Disordered" evidence="3">
    <location>
        <begin position="970"/>
        <end position="1012"/>
    </location>
</feature>
<feature type="compositionally biased region" description="Low complexity" evidence="3">
    <location>
        <begin position="1250"/>
        <end position="1260"/>
    </location>
</feature>
<feature type="compositionally biased region" description="Pro residues" evidence="3">
    <location>
        <begin position="16"/>
        <end position="25"/>
    </location>
</feature>
<dbReference type="InterPro" id="IPR032675">
    <property type="entry name" value="LRR_dom_sf"/>
</dbReference>
<feature type="compositionally biased region" description="Low complexity" evidence="3">
    <location>
        <begin position="1157"/>
        <end position="1172"/>
    </location>
</feature>
<feature type="region of interest" description="Disordered" evidence="3">
    <location>
        <begin position="160"/>
        <end position="215"/>
    </location>
</feature>
<feature type="compositionally biased region" description="Polar residues" evidence="3">
    <location>
        <begin position="1223"/>
        <end position="1236"/>
    </location>
</feature>
<name>A0ABR4MSB8_9PEZI</name>
<organism evidence="4 5">
    <name type="scientific">Ceratocystis lukuohia</name>
    <dbReference type="NCBI Taxonomy" id="2019550"/>
    <lineage>
        <taxon>Eukaryota</taxon>
        <taxon>Fungi</taxon>
        <taxon>Dikarya</taxon>
        <taxon>Ascomycota</taxon>
        <taxon>Pezizomycotina</taxon>
        <taxon>Sordariomycetes</taxon>
        <taxon>Hypocreomycetidae</taxon>
        <taxon>Microascales</taxon>
        <taxon>Ceratocystidaceae</taxon>
        <taxon>Ceratocystis</taxon>
    </lineage>
</organism>
<feature type="compositionally biased region" description="Basic and acidic residues" evidence="3">
    <location>
        <begin position="1897"/>
        <end position="1906"/>
    </location>
</feature>
<keyword evidence="1" id="KW-0433">Leucine-rich repeat</keyword>
<feature type="compositionally biased region" description="Low complexity" evidence="3">
    <location>
        <begin position="1067"/>
        <end position="1081"/>
    </location>
</feature>
<feature type="region of interest" description="Disordered" evidence="3">
    <location>
        <begin position="398"/>
        <end position="465"/>
    </location>
</feature>
<sequence length="1906" mass="210988">MAAHAWLDSLSEDWPSQPPSEPSPLPKDHSDLPLPENTRPSASKSPSPDRIPAIWGGASKMKLSGAVSPLNERTGNNANIPESTRYNAGSHNNTQNMRTTSMGTIASNANSVIHNTVHISDAQGVNGYTPEWKRRLLQGELGYGEQRDLFHSAAAEGLENIFKPPLSPPGPSRPANGVTSGIDSIRPSIEYDEPPPQECQDSEQNNTTLPSSPPVYHIRRPAVSKEFEDSLASDFLVHSPSPSPRKLPTFRTNDDSQSFSADRSLQWPLKSLHDNLNANLAAHTDDTRKPSNLSVMRNETFSPIIVSPTKNKDGQLELEFAALGPPAMDFRQRLESLRLSRPEFGHKILASNVFESFRADTSINSSEQLLRNAALVNTQRGGASGEISIGDRFLSPGLGMESSEMLPEESLQASTPKNFSSVRIDSRPDIRTAEAAHQPPQAQSVIMEDDGEDNQAPQRSPLKLFGPYDTYTNQFLVRRISQFENEMSSSVREPSPETRDGKRKLESEDDEIDGGKSRKLHNFGHGDLEGFTFDESSASPARTPEHESLRHRMGLSHAPAEELLIPRARTRGHTRGRSITTDRSNSNNNHPLSHPLQLTPRRDGSLEGKRQRTSPSKDPTPKRRRTLHKSDVAYGVDDFPHQVQSTHLLTQSSDPHDDGESHMRSARDQNDPPERQEHNWLNSPPRSRSRTPSPLYDYPEAPDSPEFSVSPSPAATPFRATSMQPNPLSDRKPSMKTQDFLDEAGKIMAMIRNQVRPSSTLDPVSESVTEQGEEVEDEDSYQSSTKEPFDRPPSRENAIPVSRLTMHQMDPEIANKLRKYQELGDMNDVISYSVRSVSEAHVVIKETQELQQKLEEQHRRTDERKQQAAEIANGGFSGLSLADLPRDAEFSDPPNIQITRNPDIPGNAPDQNQRPDDFPSQGSRVSLSNTTSSRASDSKKTIAPESVSHLIPDLVGNMFLDREKKAWVRRKESQPKLSVHPPELPKNGAGGQRQRSGTHAPLEVRIPSPSGLVPTASVLNCDDSSEGDPFASIPDLSVDLTKEMNNLKLGPGKQADEQAKRFVEVNSSPSKTPPGSKGTKGYVTFSPDTAIGENISPRAFDEFAKLGSRSPSESLSPEKQQKRILVHGKGLPQATVTQQPATKNRNKILSEQPSCGSSTAPAPASAPTSKPETPNPPLTQLTKKRNAISFSSPIASVIRDVSTGSEESRWDLPSAPQILSADPDTSTANTPGSPTKSALKPSLRKGIANPSLKPLPSKSPVTRLAFVPRPVSRIDEREEDDGDGHSPENSVSGNYDESRQLTILENSVVEHPLSAEKKANTSLSFVLTTPTNRGIQYYNYGTDSATIARNVGRLSLSPLSEFTMHADESYALEVSYVVGDRHLQTGDGSKRVMSITVRDLVERLTEAEPSATFWDDLEDLDLHENRLSSLHMLDEFCGQLVKLDASTNSLTHLDGVPSSLRQLKVTHNSITEMASWDHLMNLQYLDLSNNDLKSLSALRNLVHLRSIRVDNNQLTSLDGLGHHDGLLSIRARGNNIEELDFADCMFRRLSELDVSNNKIFSVSNIEALPVLAVLKLRNNNLSEFYVSSKMPSLRVLELGNNELISLDLRHLGSLRVLHADRNRITELSHAYHSRHLDSLSLREQHGDAPLNLSFLAHAYEVRKLFLSGNSIEIFNPPVDFLNLQLLELANCGLRELPRDLGQCMPNLRTVNVNFNALEDLSPLMFIPRVKRLLAAGNLLSDATAITRLLTEFPHISRLDLRGNPMTLGFYPPAMQVLSLSRGETPDPFSLPDVDVERDRAFSTRLDRVTKMRRRLYHMVLVGCCGRLKILDGLEFKRSEILGRDVLSEEIVKEGMVPGELVKWSLEEQGEEGENDRRGKMLKIEGAARPSQLTAVAPRKEEKKERR</sequence>
<feature type="compositionally biased region" description="Basic and acidic residues" evidence="3">
    <location>
        <begin position="600"/>
        <end position="610"/>
    </location>
</feature>
<dbReference type="SMART" id="SM00365">
    <property type="entry name" value="LRR_SD22"/>
    <property type="match status" value="5"/>
</dbReference>
<dbReference type="Gene3D" id="3.80.10.10">
    <property type="entry name" value="Ribonuclease Inhibitor"/>
    <property type="match status" value="2"/>
</dbReference>
<feature type="compositionally biased region" description="Acidic residues" evidence="3">
    <location>
        <begin position="771"/>
        <end position="780"/>
    </location>
</feature>
<dbReference type="InterPro" id="IPR001611">
    <property type="entry name" value="Leu-rich_rpt"/>
</dbReference>
<dbReference type="SMART" id="SM00364">
    <property type="entry name" value="LRR_BAC"/>
    <property type="match status" value="6"/>
</dbReference>
<evidence type="ECO:0000313" key="5">
    <source>
        <dbReference type="Proteomes" id="UP001610728"/>
    </source>
</evidence>
<protein>
    <submittedName>
        <fullName evidence="4">Septation initiation network scaffold protein cdc11</fullName>
    </submittedName>
</protein>
<dbReference type="PANTHER" id="PTHR47566">
    <property type="match status" value="1"/>
</dbReference>
<comment type="caution">
    <text evidence="4">The sequence shown here is derived from an EMBL/GenBank/DDBJ whole genome shotgun (WGS) entry which is preliminary data.</text>
</comment>
<evidence type="ECO:0000256" key="2">
    <source>
        <dbReference type="ARBA" id="ARBA00022737"/>
    </source>
</evidence>
<dbReference type="Proteomes" id="UP001610728">
    <property type="component" value="Unassembled WGS sequence"/>
</dbReference>
<keyword evidence="2" id="KW-0677">Repeat</keyword>
<proteinExistence type="predicted"/>
<dbReference type="SMART" id="SM00369">
    <property type="entry name" value="LRR_TYP"/>
    <property type="match status" value="8"/>
</dbReference>
<feature type="compositionally biased region" description="Low complexity" evidence="3">
    <location>
        <begin position="400"/>
        <end position="411"/>
    </location>
</feature>
<dbReference type="PROSITE" id="PS51450">
    <property type="entry name" value="LRR"/>
    <property type="match status" value="3"/>
</dbReference>
<feature type="region of interest" description="Disordered" evidence="3">
    <location>
        <begin position="1"/>
        <end position="55"/>
    </location>
</feature>
<dbReference type="GeneID" id="98114781"/>
<feature type="compositionally biased region" description="Polar residues" evidence="3">
    <location>
        <begin position="1109"/>
        <end position="1118"/>
    </location>
</feature>
<feature type="region of interest" description="Disordered" evidence="3">
    <location>
        <begin position="853"/>
        <end position="944"/>
    </location>
</feature>
<feature type="compositionally biased region" description="Polar residues" evidence="3">
    <location>
        <begin position="755"/>
        <end position="770"/>
    </location>
</feature>
<reference evidence="4 5" key="1">
    <citation type="submission" date="2020-05" db="EMBL/GenBank/DDBJ databases">
        <title>Ceratocystis lukuohia genome.</title>
        <authorList>
            <person name="Harrington T.C."/>
            <person name="Kim K."/>
            <person name="Mayers C.G."/>
        </authorList>
    </citation>
    <scope>NUCLEOTIDE SEQUENCE [LARGE SCALE GENOMIC DNA]</scope>
    <source>
        <strain evidence="4 5">C4212</strain>
    </source>
</reference>
<dbReference type="InterPro" id="IPR025875">
    <property type="entry name" value="Leu-rich_rpt_4"/>
</dbReference>
<feature type="compositionally biased region" description="Polar residues" evidence="3">
    <location>
        <begin position="1134"/>
        <end position="1156"/>
    </location>
</feature>